<feature type="transmembrane region" description="Helical" evidence="1">
    <location>
        <begin position="59"/>
        <end position="86"/>
    </location>
</feature>
<evidence type="ECO:0008006" key="4">
    <source>
        <dbReference type="Google" id="ProtNLM"/>
    </source>
</evidence>
<dbReference type="InterPro" id="IPR021776">
    <property type="entry name" value="ActD"/>
</dbReference>
<dbReference type="KEGG" id="lcre:Pla8534_59540"/>
<dbReference type="EMBL" id="CP036433">
    <property type="protein sequence ID" value="QDU98093.1"/>
    <property type="molecule type" value="Genomic_DNA"/>
</dbReference>
<dbReference type="Proteomes" id="UP000317648">
    <property type="component" value="Chromosome"/>
</dbReference>
<name>A0A518E1Z6_9BACT</name>
<keyword evidence="1" id="KW-0472">Membrane</keyword>
<feature type="transmembrane region" description="Helical" evidence="1">
    <location>
        <begin position="98"/>
        <end position="122"/>
    </location>
</feature>
<evidence type="ECO:0000313" key="2">
    <source>
        <dbReference type="EMBL" id="QDU98093.1"/>
    </source>
</evidence>
<keyword evidence="3" id="KW-1185">Reference proteome</keyword>
<reference evidence="2 3" key="1">
    <citation type="submission" date="2019-02" db="EMBL/GenBank/DDBJ databases">
        <title>Deep-cultivation of Planctomycetes and their phenomic and genomic characterization uncovers novel biology.</title>
        <authorList>
            <person name="Wiegand S."/>
            <person name="Jogler M."/>
            <person name="Boedeker C."/>
            <person name="Pinto D."/>
            <person name="Vollmers J."/>
            <person name="Rivas-Marin E."/>
            <person name="Kohn T."/>
            <person name="Peeters S.H."/>
            <person name="Heuer A."/>
            <person name="Rast P."/>
            <person name="Oberbeckmann S."/>
            <person name="Bunk B."/>
            <person name="Jeske O."/>
            <person name="Meyerdierks A."/>
            <person name="Storesund J.E."/>
            <person name="Kallscheuer N."/>
            <person name="Luecker S."/>
            <person name="Lage O.M."/>
            <person name="Pohl T."/>
            <person name="Merkel B.J."/>
            <person name="Hornburger P."/>
            <person name="Mueller R.-W."/>
            <person name="Bruemmer F."/>
            <person name="Labrenz M."/>
            <person name="Spormann A.M."/>
            <person name="Op den Camp H."/>
            <person name="Overmann J."/>
            <person name="Amann R."/>
            <person name="Jetten M.S.M."/>
            <person name="Mascher T."/>
            <person name="Medema M.H."/>
            <person name="Devos D.P."/>
            <person name="Kaster A.-K."/>
            <person name="Ovreas L."/>
            <person name="Rohde M."/>
            <person name="Galperin M.Y."/>
            <person name="Jogler C."/>
        </authorList>
    </citation>
    <scope>NUCLEOTIDE SEQUENCE [LARGE SCALE GENOMIC DNA]</scope>
    <source>
        <strain evidence="2 3">Pla85_3_4</strain>
    </source>
</reference>
<proteinExistence type="predicted"/>
<dbReference type="Pfam" id="PF11821">
    <property type="entry name" value="ActD"/>
    <property type="match status" value="1"/>
</dbReference>
<evidence type="ECO:0000256" key="1">
    <source>
        <dbReference type="SAM" id="Phobius"/>
    </source>
</evidence>
<protein>
    <recommendedName>
        <fullName evidence="4">Quinol:cytochrome c oxidoreductase membrane protein</fullName>
    </recommendedName>
</protein>
<accession>A0A518E1Z6</accession>
<evidence type="ECO:0000313" key="3">
    <source>
        <dbReference type="Proteomes" id="UP000317648"/>
    </source>
</evidence>
<dbReference type="PANTHER" id="PTHR40394:SF2">
    <property type="entry name" value="QUINOL:CYTOCHROME C OXIDOREDUCTASE MEMBRANE PROTEIN"/>
    <property type="match status" value="1"/>
</dbReference>
<keyword evidence="1" id="KW-0812">Transmembrane</keyword>
<dbReference type="AlphaFoldDB" id="A0A518E1Z6"/>
<keyword evidence="1" id="KW-1133">Transmembrane helix</keyword>
<dbReference type="PANTHER" id="PTHR40394">
    <property type="entry name" value="LIPOPROTEIN-RELATED"/>
    <property type="match status" value="1"/>
</dbReference>
<dbReference type="RefSeq" id="WP_145057058.1">
    <property type="nucleotide sequence ID" value="NZ_CP036433.1"/>
</dbReference>
<dbReference type="OrthoDB" id="9773456at2"/>
<gene>
    <name evidence="2" type="ORF">Pla8534_59540</name>
</gene>
<sequence length="179" mass="20021">MTAPPQLYGLLAEYDNPDQLVEAARSTYQAGYRRIEGYTPMPVEGLPEAMEFRRTRMPLVILLGAIFGAIAGYALQYWVAVIAYPINVGGRPLHTWPAFIPITFETTILCGSLAGVLGMLALNRLPRPHHPLFNVAEFSRATRDRFFLCVEARDPLFSLPETRELLQQTGALEVFDVPQ</sequence>
<organism evidence="2 3">
    <name type="scientific">Lignipirellula cremea</name>
    <dbReference type="NCBI Taxonomy" id="2528010"/>
    <lineage>
        <taxon>Bacteria</taxon>
        <taxon>Pseudomonadati</taxon>
        <taxon>Planctomycetota</taxon>
        <taxon>Planctomycetia</taxon>
        <taxon>Pirellulales</taxon>
        <taxon>Pirellulaceae</taxon>
        <taxon>Lignipirellula</taxon>
    </lineage>
</organism>